<accession>A0A494XPH8</accession>
<gene>
    <name evidence="1" type="ORF">D7S89_03355</name>
</gene>
<evidence type="ECO:0000313" key="1">
    <source>
        <dbReference type="EMBL" id="RKP52555.1"/>
    </source>
</evidence>
<comment type="caution">
    <text evidence="1">The sequence shown here is derived from an EMBL/GenBank/DDBJ whole genome shotgun (WGS) entry which is preliminary data.</text>
</comment>
<proteinExistence type="predicted"/>
<dbReference type="EMBL" id="RBZV01000001">
    <property type="protein sequence ID" value="RKP52555.1"/>
    <property type="molecule type" value="Genomic_DNA"/>
</dbReference>
<evidence type="ECO:0000313" key="2">
    <source>
        <dbReference type="Proteomes" id="UP000280434"/>
    </source>
</evidence>
<protein>
    <submittedName>
        <fullName evidence="1">DUF3419 family protein</fullName>
    </submittedName>
</protein>
<dbReference type="Proteomes" id="UP000280434">
    <property type="component" value="Unassembled WGS sequence"/>
</dbReference>
<sequence length="358" mass="40448">MAAYFKHLNYTLGDEDAQTEMDMLAEASEHVFAIADCGSRIVPLLARAPRKLTCVDISPDQLAVTRLRIALLRQVDRDVYCQFLGYTQGMTPQARRTLFAGLDLESPHRTVLEEMFHRIHWGPLVYEGKFERMLITLSKVTRAALGSACDRLFEQGDVQAQAAYFRRGFPRLRWKLVLTLLGNSTALNSLLYKGDFPEKNIPKSYLRIYSEIFERLLTQFPARSSFFLQLIFLGAIRFEQGLPVECRPDVYARAQAGLKECDVHFVEGDVMGAFGVTGGDIDYLSLSDVPSFLPDEAAVRCLQLARPYMRKGGLAVIRGHVRLVQPLLEGFKDDSLRFADVVSRETTGLWHIDAFQAI</sequence>
<dbReference type="SUPFAM" id="SSF53335">
    <property type="entry name" value="S-adenosyl-L-methionine-dependent methyltransferases"/>
    <property type="match status" value="1"/>
</dbReference>
<dbReference type="InterPro" id="IPR021829">
    <property type="entry name" value="DUF3419"/>
</dbReference>
<keyword evidence="2" id="KW-1185">Reference proteome</keyword>
<dbReference type="InterPro" id="IPR029063">
    <property type="entry name" value="SAM-dependent_MTases_sf"/>
</dbReference>
<name>A0A494XPH8_9BURK</name>
<dbReference type="Pfam" id="PF11899">
    <property type="entry name" value="DUF3419"/>
    <property type="match status" value="1"/>
</dbReference>
<organism evidence="1 2">
    <name type="scientific">Trinickia fusca</name>
    <dbReference type="NCBI Taxonomy" id="2419777"/>
    <lineage>
        <taxon>Bacteria</taxon>
        <taxon>Pseudomonadati</taxon>
        <taxon>Pseudomonadota</taxon>
        <taxon>Betaproteobacteria</taxon>
        <taxon>Burkholderiales</taxon>
        <taxon>Burkholderiaceae</taxon>
        <taxon>Trinickia</taxon>
    </lineage>
</organism>
<dbReference type="AlphaFoldDB" id="A0A494XPH8"/>
<dbReference type="RefSeq" id="WP_121275556.1">
    <property type="nucleotide sequence ID" value="NZ_RBZV01000001.1"/>
</dbReference>
<reference evidence="1 2" key="1">
    <citation type="submission" date="2018-10" db="EMBL/GenBank/DDBJ databases">
        <title>Paraburkholderia sp. 7MK8-2, isolated from soil.</title>
        <authorList>
            <person name="Gao Z.-H."/>
            <person name="Qiu L.-H."/>
        </authorList>
    </citation>
    <scope>NUCLEOTIDE SEQUENCE [LARGE SCALE GENOMIC DNA]</scope>
    <source>
        <strain evidence="1 2">7MK8-2</strain>
    </source>
</reference>
<dbReference type="OrthoDB" id="5289315at2"/>